<evidence type="ECO:0000313" key="2">
    <source>
        <dbReference type="EMBL" id="KAJ6264671.1"/>
    </source>
</evidence>
<feature type="compositionally biased region" description="Acidic residues" evidence="1">
    <location>
        <begin position="319"/>
        <end position="328"/>
    </location>
</feature>
<feature type="compositionally biased region" description="Basic and acidic residues" evidence="1">
    <location>
        <begin position="342"/>
        <end position="369"/>
    </location>
</feature>
<dbReference type="Proteomes" id="UP001221413">
    <property type="component" value="Unassembled WGS sequence"/>
</dbReference>
<protein>
    <submittedName>
        <fullName evidence="2">Uncharacterized protein</fullName>
    </submittedName>
</protein>
<keyword evidence="3" id="KW-1185">Reference proteome</keyword>
<reference evidence="2" key="1">
    <citation type="submission" date="2023-01" db="EMBL/GenBank/DDBJ databases">
        <title>The chitinases involved in constricting ring structure development in the nematode-trapping fungus Drechslerella dactyloides.</title>
        <authorList>
            <person name="Wang R."/>
            <person name="Zhang L."/>
            <person name="Tang P."/>
            <person name="Li S."/>
            <person name="Liang L."/>
        </authorList>
    </citation>
    <scope>NUCLEOTIDE SEQUENCE</scope>
    <source>
        <strain evidence="2">YMF1.00031</strain>
    </source>
</reference>
<proteinExistence type="predicted"/>
<sequence>MAYEVDSQSPHIRALTETIAVPPYIPVTSPSAKRKRDVLLYITPISANSSFNSVSTTTTGSASASFGSDGVCEGCEGVKNGPTVNGGVIGALDGTISTGGAAGGGCSCEDMKTRGNAAGVDKSSGEEVEAPSPRTRVANKLEGLNLGNGTAKEDAKDTEPSSKSAMVLKSWRKSGVGKFTDFDDVKHANGTTIIDTETQSNQEDDDAELNRTPKKKRSTKPPSGRDSRSKDADVAPKKRKGKAKPTFQEPREVEMTTVNSAPADLEPSHPDNDSESPTASSSSNEPFAFVGVTKQTKSSGGRLRSPPPSIPEDEAQRLEEEEDTDSDPDQTGIGYRPTAQQRDLRNQKRMQQIKEYKARESREARAKRTAERRRRNVTERGASATSSTSSLLIATNPEDDEEMVDVQKSLPSKRVHFEL</sequence>
<evidence type="ECO:0000313" key="3">
    <source>
        <dbReference type="Proteomes" id="UP001221413"/>
    </source>
</evidence>
<dbReference type="EMBL" id="JAQGDS010000001">
    <property type="protein sequence ID" value="KAJ6264671.1"/>
    <property type="molecule type" value="Genomic_DNA"/>
</dbReference>
<feature type="compositionally biased region" description="Low complexity" evidence="1">
    <location>
        <begin position="382"/>
        <end position="392"/>
    </location>
</feature>
<name>A0AAD6NMD8_DREDA</name>
<organism evidence="2 3">
    <name type="scientific">Drechslerella dactyloides</name>
    <name type="common">Nematode-trapping fungus</name>
    <name type="synonym">Arthrobotrys dactyloides</name>
    <dbReference type="NCBI Taxonomy" id="74499"/>
    <lineage>
        <taxon>Eukaryota</taxon>
        <taxon>Fungi</taxon>
        <taxon>Dikarya</taxon>
        <taxon>Ascomycota</taxon>
        <taxon>Pezizomycotina</taxon>
        <taxon>Orbiliomycetes</taxon>
        <taxon>Orbiliales</taxon>
        <taxon>Orbiliaceae</taxon>
        <taxon>Drechslerella</taxon>
    </lineage>
</organism>
<comment type="caution">
    <text evidence="2">The sequence shown here is derived from an EMBL/GenBank/DDBJ whole genome shotgun (WGS) entry which is preliminary data.</text>
</comment>
<feature type="compositionally biased region" description="Low complexity" evidence="1">
    <location>
        <begin position="275"/>
        <end position="286"/>
    </location>
</feature>
<feature type="compositionally biased region" description="Basic and acidic residues" evidence="1">
    <location>
        <begin position="151"/>
        <end position="160"/>
    </location>
</feature>
<gene>
    <name evidence="2" type="ORF">Dda_0820</name>
</gene>
<dbReference type="AlphaFoldDB" id="A0AAD6NMD8"/>
<accession>A0AAD6NMD8</accession>
<feature type="region of interest" description="Disordered" evidence="1">
    <location>
        <begin position="193"/>
        <end position="402"/>
    </location>
</feature>
<feature type="region of interest" description="Disordered" evidence="1">
    <location>
        <begin position="140"/>
        <end position="165"/>
    </location>
</feature>
<evidence type="ECO:0000256" key="1">
    <source>
        <dbReference type="SAM" id="MobiDB-lite"/>
    </source>
</evidence>
<feature type="compositionally biased region" description="Basic and acidic residues" evidence="1">
    <location>
        <begin position="223"/>
        <end position="236"/>
    </location>
</feature>